<comment type="similarity">
    <text evidence="2">Belongs to the PC-esterase family. TBL subfamily.</text>
</comment>
<keyword evidence="5" id="KW-0735">Signal-anchor</keyword>
<keyword evidence="7" id="KW-0333">Golgi apparatus</keyword>
<dbReference type="GO" id="GO:0000139">
    <property type="term" value="C:Golgi membrane"/>
    <property type="evidence" value="ECO:0007669"/>
    <property type="project" value="UniProtKB-SubCell"/>
</dbReference>
<dbReference type="InterPro" id="IPR025846">
    <property type="entry name" value="TBL_N"/>
</dbReference>
<accession>A0A199VC87</accession>
<feature type="region of interest" description="Disordered" evidence="9">
    <location>
        <begin position="77"/>
        <end position="117"/>
    </location>
</feature>
<proteinExistence type="inferred from homology"/>
<dbReference type="PANTHER" id="PTHR32285:SF10">
    <property type="entry name" value="XYLAN O-ACETYLTRANSFERASE 1"/>
    <property type="match status" value="1"/>
</dbReference>
<comment type="caution">
    <text evidence="13">The sequence shown here is derived from an EMBL/GenBank/DDBJ whole genome shotgun (WGS) entry which is preliminary data.</text>
</comment>
<dbReference type="InterPro" id="IPR026057">
    <property type="entry name" value="TBL_C"/>
</dbReference>
<evidence type="ECO:0000256" key="9">
    <source>
        <dbReference type="SAM" id="MobiDB-lite"/>
    </source>
</evidence>
<dbReference type="EMBL" id="LSRQ01002421">
    <property type="protein sequence ID" value="OAY74410.1"/>
    <property type="molecule type" value="Genomic_DNA"/>
</dbReference>
<dbReference type="PANTHER" id="PTHR32285">
    <property type="entry name" value="PROTEIN TRICHOME BIREFRINGENCE-LIKE 9-RELATED"/>
    <property type="match status" value="1"/>
</dbReference>
<evidence type="ECO:0000256" key="8">
    <source>
        <dbReference type="ARBA" id="ARBA00023136"/>
    </source>
</evidence>
<dbReference type="STRING" id="4615.A0A199VC87"/>
<evidence type="ECO:0000256" key="7">
    <source>
        <dbReference type="ARBA" id="ARBA00023034"/>
    </source>
</evidence>
<evidence type="ECO:0000256" key="6">
    <source>
        <dbReference type="ARBA" id="ARBA00022989"/>
    </source>
</evidence>
<keyword evidence="8 10" id="KW-0472">Membrane</keyword>
<feature type="transmembrane region" description="Helical" evidence="10">
    <location>
        <begin position="39"/>
        <end position="57"/>
    </location>
</feature>
<evidence type="ECO:0000256" key="5">
    <source>
        <dbReference type="ARBA" id="ARBA00022968"/>
    </source>
</evidence>
<evidence type="ECO:0000259" key="12">
    <source>
        <dbReference type="Pfam" id="PF14416"/>
    </source>
</evidence>
<dbReference type="AlphaFoldDB" id="A0A199VC87"/>
<evidence type="ECO:0000256" key="4">
    <source>
        <dbReference type="ARBA" id="ARBA00022692"/>
    </source>
</evidence>
<evidence type="ECO:0000313" key="14">
    <source>
        <dbReference type="Proteomes" id="UP000092600"/>
    </source>
</evidence>
<feature type="compositionally biased region" description="Basic residues" evidence="9">
    <location>
        <begin position="96"/>
        <end position="106"/>
    </location>
</feature>
<sequence length="472" mass="53324">MQTQTPKRKSPPAPFGPADAALGLKATAAAAVRRAGSSLPVLVAAVFVFLFAVVVYGEDIRSLAAYSLSSSIAAAGRLSDPKTSPAVANVDDRLKASRSKAKKNKKPPPIPAVADDLPPETCDVSRGMWVYDNVTLPLYREDECPFLTDQVTCMKNGRRDDMHQKWRWQPKDCSLPKFNARLLLERLRGKRLMFVGDSLNRNQWESMVCLLQSELSPEEKGVTRNGSSIIFRAEEYNATVEFYWAPFLVESNSDDPNIHSIQHRIIKPESIAGHAAHWKGAEYLVFNTYIWWMNTLHMKVRRPTATDWSEHDEVVRAEAYARVLRTWSNWVTENVDPMRTLVFFMSISPLHLSPKDWGNPNGIKCANETLPVLDYQTPLYIGLDRQMFDLAENATRSLAPRIPAAFVDITTMSMYRKDAHTSVYTVRQGKVLTAEQHADPLTYADCIHWCLPGLPDTWNLILYSKIMSKPLR</sequence>
<dbReference type="Pfam" id="PF14416">
    <property type="entry name" value="PMR5N"/>
    <property type="match status" value="1"/>
</dbReference>
<dbReference type="Proteomes" id="UP000092600">
    <property type="component" value="Unassembled WGS sequence"/>
</dbReference>
<evidence type="ECO:0000259" key="11">
    <source>
        <dbReference type="Pfam" id="PF13839"/>
    </source>
</evidence>
<dbReference type="GO" id="GO:1990538">
    <property type="term" value="F:xylan O-acetyltransferase activity"/>
    <property type="evidence" value="ECO:0007669"/>
    <property type="project" value="UniProtKB-ARBA"/>
</dbReference>
<feature type="domain" description="Trichome birefringence-like N-terminal" evidence="12">
    <location>
        <begin position="120"/>
        <end position="174"/>
    </location>
</feature>
<keyword evidence="6 10" id="KW-1133">Transmembrane helix</keyword>
<dbReference type="Pfam" id="PF13839">
    <property type="entry name" value="PC-Esterase"/>
    <property type="match status" value="1"/>
</dbReference>
<evidence type="ECO:0000313" key="13">
    <source>
        <dbReference type="EMBL" id="OAY74410.1"/>
    </source>
</evidence>
<evidence type="ECO:0000256" key="10">
    <source>
        <dbReference type="SAM" id="Phobius"/>
    </source>
</evidence>
<keyword evidence="4 10" id="KW-0812">Transmembrane</keyword>
<name>A0A199VC87_ANACO</name>
<reference evidence="13 14" key="1">
    <citation type="journal article" date="2016" name="DNA Res.">
        <title>The draft genome of MD-2 pineapple using hybrid error correction of long reads.</title>
        <authorList>
            <person name="Redwan R.M."/>
            <person name="Saidin A."/>
            <person name="Kumar S.V."/>
        </authorList>
    </citation>
    <scope>NUCLEOTIDE SEQUENCE [LARGE SCALE GENOMIC DNA]</scope>
    <source>
        <strain evidence="14">cv. MD2</strain>
        <tissue evidence="13">Leaf</tissue>
    </source>
</reference>
<gene>
    <name evidence="13" type="ORF">ACMD2_09211</name>
</gene>
<organism evidence="13 14">
    <name type="scientific">Ananas comosus</name>
    <name type="common">Pineapple</name>
    <name type="synonym">Ananas ananas</name>
    <dbReference type="NCBI Taxonomy" id="4615"/>
    <lineage>
        <taxon>Eukaryota</taxon>
        <taxon>Viridiplantae</taxon>
        <taxon>Streptophyta</taxon>
        <taxon>Embryophyta</taxon>
        <taxon>Tracheophyta</taxon>
        <taxon>Spermatophyta</taxon>
        <taxon>Magnoliopsida</taxon>
        <taxon>Liliopsida</taxon>
        <taxon>Poales</taxon>
        <taxon>Bromeliaceae</taxon>
        <taxon>Bromelioideae</taxon>
        <taxon>Ananas</taxon>
    </lineage>
</organism>
<evidence type="ECO:0000256" key="3">
    <source>
        <dbReference type="ARBA" id="ARBA00022679"/>
    </source>
</evidence>
<feature type="domain" description="Trichome birefringence-like C-terminal" evidence="11">
    <location>
        <begin position="175"/>
        <end position="464"/>
    </location>
</feature>
<dbReference type="InterPro" id="IPR029962">
    <property type="entry name" value="TBL"/>
</dbReference>
<protein>
    <submittedName>
        <fullName evidence="13">Protein ESKIMO 1</fullName>
    </submittedName>
</protein>
<evidence type="ECO:0000256" key="2">
    <source>
        <dbReference type="ARBA" id="ARBA00007727"/>
    </source>
</evidence>
<comment type="subcellular location">
    <subcellularLocation>
        <location evidence="1">Golgi apparatus membrane</location>
        <topology evidence="1">Single-pass type II membrane protein</topology>
    </subcellularLocation>
</comment>
<keyword evidence="3" id="KW-0808">Transferase</keyword>
<evidence type="ECO:0000256" key="1">
    <source>
        <dbReference type="ARBA" id="ARBA00004323"/>
    </source>
</evidence>